<feature type="transmembrane region" description="Helical" evidence="1">
    <location>
        <begin position="16"/>
        <end position="35"/>
    </location>
</feature>
<keyword evidence="1" id="KW-0812">Transmembrane</keyword>
<keyword evidence="1" id="KW-1133">Transmembrane helix</keyword>
<name>A0A0F3GW89_9BACT</name>
<evidence type="ECO:0000256" key="1">
    <source>
        <dbReference type="SAM" id="Phobius"/>
    </source>
</evidence>
<evidence type="ECO:0000313" key="3">
    <source>
        <dbReference type="Proteomes" id="UP000033423"/>
    </source>
</evidence>
<dbReference type="PATRIC" id="fig|29290.4.peg.2190"/>
<feature type="transmembrane region" description="Helical" evidence="1">
    <location>
        <begin position="110"/>
        <end position="127"/>
    </location>
</feature>
<keyword evidence="3" id="KW-1185">Reference proteome</keyword>
<keyword evidence="1" id="KW-0472">Membrane</keyword>
<comment type="caution">
    <text evidence="2">The sequence shown here is derived from an EMBL/GenBank/DDBJ whole genome shotgun (WGS) entry which is preliminary data.</text>
</comment>
<dbReference type="EMBL" id="LACI01000723">
    <property type="protein sequence ID" value="KJU86155.1"/>
    <property type="molecule type" value="Genomic_DNA"/>
</dbReference>
<protein>
    <submittedName>
        <fullName evidence="2">Uncharacterized protein</fullName>
    </submittedName>
</protein>
<organism evidence="2 3">
    <name type="scientific">Candidatus Magnetobacterium bavaricum</name>
    <dbReference type="NCBI Taxonomy" id="29290"/>
    <lineage>
        <taxon>Bacteria</taxon>
        <taxon>Pseudomonadati</taxon>
        <taxon>Nitrospirota</taxon>
        <taxon>Thermodesulfovibrionia</taxon>
        <taxon>Thermodesulfovibrionales</taxon>
        <taxon>Candidatus Magnetobacteriaceae</taxon>
        <taxon>Candidatus Magnetobacterium</taxon>
    </lineage>
</organism>
<feature type="transmembrane region" description="Helical" evidence="1">
    <location>
        <begin position="79"/>
        <end position="98"/>
    </location>
</feature>
<feature type="transmembrane region" description="Helical" evidence="1">
    <location>
        <begin position="333"/>
        <end position="354"/>
    </location>
</feature>
<accession>A0A0F3GW89</accession>
<proteinExistence type="predicted"/>
<gene>
    <name evidence="2" type="ORF">MBAV_001655</name>
</gene>
<dbReference type="Proteomes" id="UP000033423">
    <property type="component" value="Unassembled WGS sequence"/>
</dbReference>
<evidence type="ECO:0000313" key="2">
    <source>
        <dbReference type="EMBL" id="KJU86155.1"/>
    </source>
</evidence>
<reference evidence="2 3" key="1">
    <citation type="submission" date="2015-02" db="EMBL/GenBank/DDBJ databases">
        <title>Single-cell genomics of uncultivated deep-branching MTB reveals a conserved set of magnetosome genes.</title>
        <authorList>
            <person name="Kolinko S."/>
            <person name="Richter M."/>
            <person name="Glockner F.O."/>
            <person name="Brachmann A."/>
            <person name="Schuler D."/>
        </authorList>
    </citation>
    <scope>NUCLEOTIDE SEQUENCE [LARGE SCALE GENOMIC DNA]</scope>
    <source>
        <strain evidence="2">TM-1</strain>
    </source>
</reference>
<sequence>MLLLLFLPLINITNDTTWISFMIIIIACCIYLAMIDAKREDLKVKNLNFQEFLTFLESVFIISKEEISKFKARAFFQDILLVSLISFCSNIVMLIYNYKKVNIADYITELCLYLFLILLVFVVNILFQENKKIKTLEVKLPDSLFKSFTSLVKSFTRYISISLNYNHRIHVKINLGHDNLKEIDILKLIAQNVLIQFNEFSRFRVRIPFPDIPWMFFKIIFIFALLTIIYRYPAITDTSPYKDYQESVTCKIVKYFPSQEETWSDNKSESEKKQFHEKCSYKKDNIEKIQTITIYIDMKIETTFHAFVNISKDIPIFGALINNFEIFTKRINYSFIASFLVLWYLIGFPFRIFFGIRTFGTIRKNISDLNDSINAQVLRENSTEASIGKNTIVNSLLHLLVKISGRQSKSYPMADAREIEKQLIYILDEIDKIPKLIRRPQFIFIFDELDKIEPQNINEAEDKQIPGGSESITFSSQESIQRQHVILKMLSNLKYFLTTAKAKFIFIAGREMYDTSLADVSDRNYFMGSIFHDVINVNSFLTDSSNIKSHDITNMTEQYVCRYLIPDSFTKGQPEDYSLKTYRNYLEKEIYVNDDTVITKLKIEKLIITVHNFIIYLTYRSNGSPKKLTRYFEKHVVQPDEKELQGSKNLYVGRNSKNLYLEFGYYDQYTLGLVTYIATPIILSIKRTLKDFSDKILVSTAFILDHIYKFHRYAFSWRNLEVTPEIILDISKTPELRELIDRTMQFLAKNNIQEMSGGPYNFRFINKIADEISFLSKISKREAAAFNFTLEELRSLKKHYKDHLKRLESKYGSSFKSNKDNEHIHSISFVHMVLGELYFYDEEYHEAIIELMESIQQLRVIKIEEMDISAFYTYIKAMMLLGLVYEKGRSFTSAYTTYAKITSIIIKYRQYLNSLFTPPALLLEDIRQIYPPFLAKLQIIEKNSLNGITDSDIKQIDDEIAYIQGSNASEKFLVESESLCKIGDILYYKNGLIPKNDSTTINLKNTSYCIKHNFCSDNSPLNSIANNSTISMESAKKLRYPCRACEYYLRSLENLCKNNFGIQIRDKNPKEILTSMLNTIVDGDEDYVQKKAVVAKAIGNVLSNIGDTFLSCVKHKTPIKNLGLIELLQCIEKDDLKNNVKKLEDFIKDDGNQNKLCEVLTFYCASALFFITARMHKEYSFQFTKILCLIQECMDFSVICKSFRDRLIDLIGKILIKRITQGIYRSYENVHRLEIEKYKKLIDEQDVNKSYSSLSLSGDIREVIIRYTEIKIKCKCEDITLKDNFISPYTTIYTMRNRVIGLKLKADINENLFIDLADMETMSNKYPNYKLVGNLYDPFQKNRKKKLFRRLISIVSTNSGKINATFGQNIQPKLVIEFLITDSIFCLREIIKMCKTYGFSYDINHSYIASAYLKLAIWCDYYCAYRDCYSKDIESTLSNLIGDGEMTSINPYHQYEMARYHCLCAIETHSERKAYKNIIEKMYYLNDDFNDSLYHFSAAVERFRINSGQVEEMITITRERATDDGLYDPKTYYP</sequence>
<feature type="transmembrane region" description="Helical" evidence="1">
    <location>
        <begin position="212"/>
        <end position="232"/>
    </location>
</feature>